<evidence type="ECO:0000259" key="1">
    <source>
        <dbReference type="PROSITE" id="PS50041"/>
    </source>
</evidence>
<dbReference type="Proteomes" id="UP000694888">
    <property type="component" value="Unplaced"/>
</dbReference>
<dbReference type="Gene3D" id="3.50.4.10">
    <property type="entry name" value="Hepatocyte Growth Factor"/>
    <property type="match status" value="1"/>
</dbReference>
<evidence type="ECO:0000313" key="4">
    <source>
        <dbReference type="RefSeq" id="XP_035824888.1"/>
    </source>
</evidence>
<sequence length="149" mass="17360">MTNEILFSFPFYSKWKVWVGVVVNSSLSGPLTWEDGSPVWYPTADLRSRADPDSDQCLTMETLSPYRWGLVNCSQRFPYLCSVDEGVCVYEVTPTSSLVGYNTAKFFEQDREGCRKLCDENKDFTCRSFEYSKWHFCQLSEVNRYQFIV</sequence>
<dbReference type="RefSeq" id="XP_035824888.1">
    <property type="nucleotide sequence ID" value="XM_035968995.1"/>
</dbReference>
<proteinExistence type="predicted"/>
<dbReference type="InterPro" id="IPR001304">
    <property type="entry name" value="C-type_lectin-like"/>
</dbReference>
<reference evidence="4" key="1">
    <citation type="submission" date="2025-08" db="UniProtKB">
        <authorList>
            <consortium name="RefSeq"/>
        </authorList>
    </citation>
    <scope>IDENTIFICATION</scope>
</reference>
<accession>A0ABM1VR46</accession>
<dbReference type="GeneID" id="118477470"/>
<dbReference type="CDD" id="cd00037">
    <property type="entry name" value="CLECT"/>
    <property type="match status" value="1"/>
</dbReference>
<evidence type="ECO:0000259" key="2">
    <source>
        <dbReference type="PROSITE" id="PS50948"/>
    </source>
</evidence>
<evidence type="ECO:0000313" key="3">
    <source>
        <dbReference type="Proteomes" id="UP000694888"/>
    </source>
</evidence>
<dbReference type="Pfam" id="PF00024">
    <property type="entry name" value="PAN_1"/>
    <property type="match status" value="1"/>
</dbReference>
<name>A0ABM1VR46_APLCA</name>
<gene>
    <name evidence="4" type="primary">LOC118477470</name>
</gene>
<protein>
    <submittedName>
        <fullName evidence="4">Uncharacterized protein LOC118477470</fullName>
    </submittedName>
</protein>
<dbReference type="Gene3D" id="3.10.100.10">
    <property type="entry name" value="Mannose-Binding Protein A, subunit A"/>
    <property type="match status" value="1"/>
</dbReference>
<feature type="domain" description="Apple" evidence="2">
    <location>
        <begin position="81"/>
        <end position="149"/>
    </location>
</feature>
<dbReference type="SUPFAM" id="SSF56436">
    <property type="entry name" value="C-type lectin-like"/>
    <property type="match status" value="1"/>
</dbReference>
<feature type="domain" description="C-type lectin" evidence="1">
    <location>
        <begin position="17"/>
        <end position="82"/>
    </location>
</feature>
<dbReference type="SUPFAM" id="SSF57414">
    <property type="entry name" value="Hairpin loop containing domain-like"/>
    <property type="match status" value="1"/>
</dbReference>
<organism evidence="3 4">
    <name type="scientific">Aplysia californica</name>
    <name type="common">California sea hare</name>
    <dbReference type="NCBI Taxonomy" id="6500"/>
    <lineage>
        <taxon>Eukaryota</taxon>
        <taxon>Metazoa</taxon>
        <taxon>Spiralia</taxon>
        <taxon>Lophotrochozoa</taxon>
        <taxon>Mollusca</taxon>
        <taxon>Gastropoda</taxon>
        <taxon>Heterobranchia</taxon>
        <taxon>Euthyneura</taxon>
        <taxon>Tectipleura</taxon>
        <taxon>Aplysiida</taxon>
        <taxon>Aplysioidea</taxon>
        <taxon>Aplysiidae</taxon>
        <taxon>Aplysia</taxon>
    </lineage>
</organism>
<keyword evidence="3" id="KW-1185">Reference proteome</keyword>
<dbReference type="Pfam" id="PF00059">
    <property type="entry name" value="Lectin_C"/>
    <property type="match status" value="1"/>
</dbReference>
<dbReference type="PROSITE" id="PS50948">
    <property type="entry name" value="PAN"/>
    <property type="match status" value="1"/>
</dbReference>
<dbReference type="InterPro" id="IPR003609">
    <property type="entry name" value="Pan_app"/>
</dbReference>
<dbReference type="InterPro" id="IPR016187">
    <property type="entry name" value="CTDL_fold"/>
</dbReference>
<dbReference type="PROSITE" id="PS50041">
    <property type="entry name" value="C_TYPE_LECTIN_2"/>
    <property type="match status" value="1"/>
</dbReference>
<dbReference type="InterPro" id="IPR016186">
    <property type="entry name" value="C-type_lectin-like/link_sf"/>
</dbReference>